<accession>A0ABN9T8G0</accession>
<comment type="caution">
    <text evidence="1">The sequence shown here is derived from an EMBL/GenBank/DDBJ whole genome shotgun (WGS) entry which is preliminary data.</text>
</comment>
<evidence type="ECO:0000313" key="1">
    <source>
        <dbReference type="EMBL" id="CAK0841401.1"/>
    </source>
</evidence>
<proteinExistence type="predicted"/>
<dbReference type="Proteomes" id="UP001189429">
    <property type="component" value="Unassembled WGS sequence"/>
</dbReference>
<name>A0ABN9T8G0_9DINO</name>
<organism evidence="1 2">
    <name type="scientific">Prorocentrum cordatum</name>
    <dbReference type="NCBI Taxonomy" id="2364126"/>
    <lineage>
        <taxon>Eukaryota</taxon>
        <taxon>Sar</taxon>
        <taxon>Alveolata</taxon>
        <taxon>Dinophyceae</taxon>
        <taxon>Prorocentrales</taxon>
        <taxon>Prorocentraceae</taxon>
        <taxon>Prorocentrum</taxon>
    </lineage>
</organism>
<dbReference type="EMBL" id="CAUYUJ010014452">
    <property type="protein sequence ID" value="CAK0841401.1"/>
    <property type="molecule type" value="Genomic_DNA"/>
</dbReference>
<gene>
    <name evidence="1" type="ORF">PCOR1329_LOCUS36613</name>
</gene>
<sequence>MVHASAELHELFAQAANAAPCAIDTPWNITIGFDECTTGGKKKLSNRGKTMVTSFNCMEVGPAALCHEMTWMTFALCRAHIIGSVDIARGDAAQFRPMDKASEYISLYVLMRHYVERNLACDARIRLQRESFEAACEVVDLCMTAKRSPGPVFQHAAASLRGALRRLSDQMKAAYGRGKVLSKHHACFYIPDQFLTDRCAVDLFAVERSNLRVKEVADHVDNTHTWERSASASLFTKQFNALQDGSCHFSNGLVGKCTSPREYQNVSLTKAARSDGKEFHVHDIMISAGVVGRVAACAFDASDLRLVVQVIEPIGPMIKSSNRHRLARRLGAAFVADPRECRLAPIRGLVLQWRNHTLEVKPANLFGATVRKNCIPFSKEYNSEAQCGRRRTAFHKIELPFWRQETERFQWPAVVHPHLEIPFALELVECLSMMVVAGLRLVPWSAGHWRNQSWDMEHIWWSDCESPNIDAPTDTVDVFADLYGDVKHRLLPILSPEGPMTMRIQRYGRYWIPPEHGFWFAPRAFANSTEPIASEPAEPVNNEGAAAGGPEKEACARAPLAAARARKGALKPHPCHEGGVLDADPGRGYLDHRGGAARCMAASARRCGQPSLEALSLPQPGGPEAASSPGGAAWAAAAAPAAWPRPRPPPGAGRTRARTSFFFNFFGSGREPLPIVDGYPPTLPPVYKTVGKANMYELIVEQKHRLENQNPEPQPGMRAM</sequence>
<reference evidence="1" key="1">
    <citation type="submission" date="2023-10" db="EMBL/GenBank/DDBJ databases">
        <authorList>
            <person name="Chen Y."/>
            <person name="Shah S."/>
            <person name="Dougan E. K."/>
            <person name="Thang M."/>
            <person name="Chan C."/>
        </authorList>
    </citation>
    <scope>NUCLEOTIDE SEQUENCE [LARGE SCALE GENOMIC DNA]</scope>
</reference>
<evidence type="ECO:0000313" key="2">
    <source>
        <dbReference type="Proteomes" id="UP001189429"/>
    </source>
</evidence>
<protein>
    <submittedName>
        <fullName evidence="1">Uncharacterized protein</fullName>
    </submittedName>
</protein>
<keyword evidence="2" id="KW-1185">Reference proteome</keyword>